<accession>A0ABD5QF20</accession>
<dbReference type="EMBL" id="JBHSJG010000036">
    <property type="protein sequence ID" value="MFC4988233.1"/>
    <property type="molecule type" value="Genomic_DNA"/>
</dbReference>
<comment type="caution">
    <text evidence="1">The sequence shown here is derived from an EMBL/GenBank/DDBJ whole genome shotgun (WGS) entry which is preliminary data.</text>
</comment>
<protein>
    <submittedName>
        <fullName evidence="1">Uncharacterized protein</fullName>
    </submittedName>
</protein>
<name>A0ABD5QF20_9EURY</name>
<evidence type="ECO:0000313" key="2">
    <source>
        <dbReference type="Proteomes" id="UP001595925"/>
    </source>
</evidence>
<dbReference type="Proteomes" id="UP001595925">
    <property type="component" value="Unassembled WGS sequence"/>
</dbReference>
<reference evidence="1 2" key="1">
    <citation type="journal article" date="2019" name="Int. J. Syst. Evol. Microbiol.">
        <title>The Global Catalogue of Microorganisms (GCM) 10K type strain sequencing project: providing services to taxonomists for standard genome sequencing and annotation.</title>
        <authorList>
            <consortium name="The Broad Institute Genomics Platform"/>
            <consortium name="The Broad Institute Genome Sequencing Center for Infectious Disease"/>
            <person name="Wu L."/>
            <person name="Ma J."/>
        </authorList>
    </citation>
    <scope>NUCLEOTIDE SEQUENCE [LARGE SCALE GENOMIC DNA]</scope>
    <source>
        <strain evidence="1 2">CGMCC 1.15824</strain>
    </source>
</reference>
<keyword evidence="2" id="KW-1185">Reference proteome</keyword>
<dbReference type="AlphaFoldDB" id="A0ABD5QF20"/>
<dbReference type="RefSeq" id="WP_224827093.1">
    <property type="nucleotide sequence ID" value="NZ_JAIVEF010000001.1"/>
</dbReference>
<proteinExistence type="predicted"/>
<evidence type="ECO:0000313" key="1">
    <source>
        <dbReference type="EMBL" id="MFC4988233.1"/>
    </source>
</evidence>
<organism evidence="1 2">
    <name type="scientific">Saliphagus infecundisoli</name>
    <dbReference type="NCBI Taxonomy" id="1849069"/>
    <lineage>
        <taxon>Archaea</taxon>
        <taxon>Methanobacteriati</taxon>
        <taxon>Methanobacteriota</taxon>
        <taxon>Stenosarchaea group</taxon>
        <taxon>Halobacteria</taxon>
        <taxon>Halobacteriales</taxon>
        <taxon>Natrialbaceae</taxon>
        <taxon>Saliphagus</taxon>
    </lineage>
</organism>
<gene>
    <name evidence="1" type="ORF">ACFPFO_10780</name>
</gene>
<sequence length="279" mass="31137">MALPAARAVGRWLAVLLPVLALAGLRAGIRRAAGIPFAPVYGRGRIGADWAARRGITGEPVAGEVERFSIYDRPGFDFERIHPEIRRFYEETGDYDLEYRTRWHPRFRLGAWLASFVTSRLEQLNLPGRNDDRTRSLESELAAVPREVDPRGSRVWTRADPDGRAVFVAVYATHTSEDVTYANVAVPLPGSNLSTVLRPEHDGEGVRFTTRGPGDGGLYLVTPVGAVRLPMDQRFRVLPLDSADGGDVRPSTEDSDLVAVHEMWLCGRQFLTIRYRITR</sequence>